<reference evidence="3" key="1">
    <citation type="submission" date="2024-07" db="EMBL/GenBank/DDBJ databases">
        <title>Two chromosome-level genome assemblies of Korean endemic species Abeliophyllum distichum and Forsythia ovata (Oleaceae).</title>
        <authorList>
            <person name="Jang H."/>
        </authorList>
    </citation>
    <scope>NUCLEOTIDE SEQUENCE [LARGE SCALE GENOMIC DNA]</scope>
</reference>
<name>A0ABD1VL03_9LAMI</name>
<dbReference type="Proteomes" id="UP001604277">
    <property type="component" value="Unassembled WGS sequence"/>
</dbReference>
<proteinExistence type="predicted"/>
<accession>A0ABD1VL03</accession>
<keyword evidence="3" id="KW-1185">Reference proteome</keyword>
<evidence type="ECO:0000256" key="1">
    <source>
        <dbReference type="SAM" id="SignalP"/>
    </source>
</evidence>
<evidence type="ECO:0000313" key="3">
    <source>
        <dbReference type="Proteomes" id="UP001604277"/>
    </source>
</evidence>
<comment type="caution">
    <text evidence="2">The sequence shown here is derived from an EMBL/GenBank/DDBJ whole genome shotgun (WGS) entry which is preliminary data.</text>
</comment>
<protein>
    <submittedName>
        <fullName evidence="2">Uncharacterized protein</fullName>
    </submittedName>
</protein>
<feature type="chain" id="PRO_5044768209" evidence="1">
    <location>
        <begin position="25"/>
        <end position="106"/>
    </location>
</feature>
<organism evidence="2 3">
    <name type="scientific">Forsythia ovata</name>
    <dbReference type="NCBI Taxonomy" id="205694"/>
    <lineage>
        <taxon>Eukaryota</taxon>
        <taxon>Viridiplantae</taxon>
        <taxon>Streptophyta</taxon>
        <taxon>Embryophyta</taxon>
        <taxon>Tracheophyta</taxon>
        <taxon>Spermatophyta</taxon>
        <taxon>Magnoliopsida</taxon>
        <taxon>eudicotyledons</taxon>
        <taxon>Gunneridae</taxon>
        <taxon>Pentapetalae</taxon>
        <taxon>asterids</taxon>
        <taxon>lamiids</taxon>
        <taxon>Lamiales</taxon>
        <taxon>Oleaceae</taxon>
        <taxon>Forsythieae</taxon>
        <taxon>Forsythia</taxon>
    </lineage>
</organism>
<dbReference type="AlphaFoldDB" id="A0ABD1VL03"/>
<sequence length="106" mass="12091">MFPSSSMISTIYLEAFLLPILSQAVPLDSHRLVALRHDLDKKDSMTTKTGSPTKSREVMRVTGRRVMITYHVVPALARPGHVHMEAKIDERFNRTKEKEIRVGVDF</sequence>
<feature type="signal peptide" evidence="1">
    <location>
        <begin position="1"/>
        <end position="24"/>
    </location>
</feature>
<gene>
    <name evidence="2" type="ORF">Fot_19427</name>
</gene>
<dbReference type="EMBL" id="JBFOLJ010000005">
    <property type="protein sequence ID" value="KAL2538036.1"/>
    <property type="molecule type" value="Genomic_DNA"/>
</dbReference>
<evidence type="ECO:0000313" key="2">
    <source>
        <dbReference type="EMBL" id="KAL2538036.1"/>
    </source>
</evidence>
<keyword evidence="1" id="KW-0732">Signal</keyword>